<evidence type="ECO:0000313" key="2">
    <source>
        <dbReference type="Proteomes" id="UP000430519"/>
    </source>
</evidence>
<comment type="caution">
    <text evidence="1">The sequence shown here is derived from an EMBL/GenBank/DDBJ whole genome shotgun (WGS) entry which is preliminary data.</text>
</comment>
<dbReference type="AlphaFoldDB" id="A0A6I4YSV1"/>
<name>A0A6I4YSV1_9DEIO</name>
<dbReference type="SUPFAM" id="SSF52540">
    <property type="entry name" value="P-loop containing nucleoside triphosphate hydrolases"/>
    <property type="match status" value="1"/>
</dbReference>
<proteinExistence type="predicted"/>
<dbReference type="InterPro" id="IPR027417">
    <property type="entry name" value="P-loop_NTPase"/>
</dbReference>
<feature type="non-terminal residue" evidence="1">
    <location>
        <position position="153"/>
    </location>
</feature>
<dbReference type="Gene3D" id="3.40.50.300">
    <property type="entry name" value="P-loop containing nucleotide triphosphate hydrolases"/>
    <property type="match status" value="1"/>
</dbReference>
<dbReference type="EMBL" id="WVHK01000054">
    <property type="protein sequence ID" value="MXV20675.1"/>
    <property type="molecule type" value="Genomic_DNA"/>
</dbReference>
<keyword evidence="2" id="KW-1185">Reference proteome</keyword>
<evidence type="ECO:0000313" key="1">
    <source>
        <dbReference type="EMBL" id="MXV20675.1"/>
    </source>
</evidence>
<sequence>MTVDWKATLNDLRGRVPPGGGGVVPGSLRWLEARMRERGANPSSVRNIVYRDVGTARDKGQLRAVLEDLARELGAPLPDGPVGAAPAPDDLELLGRSKKRAFRQFTAGVRAGRAPRLIVSGPPGAGKTVLLSRVAAALEAQGVPVVTLRLGGA</sequence>
<protein>
    <recommendedName>
        <fullName evidence="3">AAA family ATPase</fullName>
    </recommendedName>
</protein>
<accession>A0A6I4YSV1</accession>
<evidence type="ECO:0008006" key="3">
    <source>
        <dbReference type="Google" id="ProtNLM"/>
    </source>
</evidence>
<gene>
    <name evidence="1" type="ORF">GLX28_13630</name>
</gene>
<reference evidence="1 2" key="1">
    <citation type="submission" date="2019-11" db="EMBL/GenBank/DDBJ databases">
        <title>Genome sequence of Deinococcus xianganensis Y35, AI-2 producing algicidal bacterium, isolated from lake water.</title>
        <authorList>
            <person name="Li Y."/>
        </authorList>
    </citation>
    <scope>NUCLEOTIDE SEQUENCE [LARGE SCALE GENOMIC DNA]</scope>
    <source>
        <strain evidence="1 2">Y35</strain>
    </source>
</reference>
<organism evidence="1 2">
    <name type="scientific">Deinococcus xianganensis</name>
    <dbReference type="NCBI Taxonomy" id="1507289"/>
    <lineage>
        <taxon>Bacteria</taxon>
        <taxon>Thermotogati</taxon>
        <taxon>Deinococcota</taxon>
        <taxon>Deinococci</taxon>
        <taxon>Deinococcales</taxon>
        <taxon>Deinococcaceae</taxon>
        <taxon>Deinococcus</taxon>
    </lineage>
</organism>
<dbReference type="Proteomes" id="UP000430519">
    <property type="component" value="Unassembled WGS sequence"/>
</dbReference>